<reference evidence="1 2" key="2">
    <citation type="submission" date="2019-09" db="EMBL/GenBank/DDBJ databases">
        <title>Strain-level analysis of Eubacterium rectale using genomes from metagenomes.</title>
        <authorList>
            <person name="Karcher N."/>
            <person name="Segata N."/>
        </authorList>
    </citation>
    <scope>NUCLEOTIDE SEQUENCE [LARGE SCALE GENOMIC DNA]</scope>
    <source>
        <strain evidence="1 2">T3WBe13</strain>
    </source>
</reference>
<dbReference type="EMBL" id="VSTF01000023">
    <property type="protein sequence ID" value="TYL56937.1"/>
    <property type="molecule type" value="Genomic_DNA"/>
</dbReference>
<organism evidence="1 2">
    <name type="scientific">Agathobacter rectalis</name>
    <dbReference type="NCBI Taxonomy" id="39491"/>
    <lineage>
        <taxon>Bacteria</taxon>
        <taxon>Bacillati</taxon>
        <taxon>Bacillota</taxon>
        <taxon>Clostridia</taxon>
        <taxon>Lachnospirales</taxon>
        <taxon>Lachnospiraceae</taxon>
        <taxon>Agathobacter</taxon>
    </lineage>
</organism>
<protein>
    <submittedName>
        <fullName evidence="1">Uncharacterized protein</fullName>
    </submittedName>
</protein>
<proteinExistence type="predicted"/>
<sequence>MKQIHARKIKDRITMLRPKLPIKNMYWEFHKNDDDYWPSVPHGHSLDGNYKLEIWSGNIYNLHTGKLEYKAKQKEMNKLQQYEDFQDFVSICREEYAKRNPSITIPELKIKRRRSSHRVEHKKVQEKYLFKISANRI</sequence>
<accession>A0A5S4VCU6</accession>
<dbReference type="Proteomes" id="UP000324327">
    <property type="component" value="Unassembled WGS sequence"/>
</dbReference>
<evidence type="ECO:0000313" key="1">
    <source>
        <dbReference type="EMBL" id="TYL56937.1"/>
    </source>
</evidence>
<gene>
    <name evidence="1" type="ORF">FYL31_13960</name>
</gene>
<reference evidence="1 2" key="1">
    <citation type="submission" date="2019-08" db="EMBL/GenBank/DDBJ databases">
        <authorList>
            <person name="Duncan S."/>
            <person name="Walker A."/>
        </authorList>
    </citation>
    <scope>NUCLEOTIDE SEQUENCE [LARGE SCALE GENOMIC DNA]</scope>
    <source>
        <strain evidence="1 2">T3WBe13</strain>
    </source>
</reference>
<evidence type="ECO:0000313" key="2">
    <source>
        <dbReference type="Proteomes" id="UP000324327"/>
    </source>
</evidence>
<comment type="caution">
    <text evidence="1">The sequence shown here is derived from an EMBL/GenBank/DDBJ whole genome shotgun (WGS) entry which is preliminary data.</text>
</comment>
<dbReference type="AlphaFoldDB" id="A0A5S4VCU6"/>
<name>A0A5S4VCU6_9FIRM</name>
<dbReference type="RefSeq" id="WP_148873374.1">
    <property type="nucleotide sequence ID" value="NZ_VSTF01000023.1"/>
</dbReference>